<sequence length="294" mass="32108">MGQPDDQPRQENSSAATTIRLVVSDMDGTILNKGKILSEETLQAARKLSAQGIKLCLVSSRFPPGMERFRRQMGLDTPLGALNGAEIVDSQGKILSSLTLAPETVQHACRILQENGVDAWLYSQRDWYVTDKSAPHVQHESDVVGTPPQVVDDLSAHFHQVGKIQGVCDDAEKLEKLERDIAETLGDAASVHRSSDYYLDITPQKANKGFALKFLAAHYGFSLEEVACIGDMSNDVPMLKLGQVSIAMGNARDDVKRHAKYVTASNAEEGWAKAMAQFVLPHAPVTGINRKETP</sequence>
<dbReference type="PANTHER" id="PTHR10000:SF8">
    <property type="entry name" value="HAD SUPERFAMILY HYDROLASE-LIKE, TYPE 3"/>
    <property type="match status" value="1"/>
</dbReference>
<dbReference type="CDD" id="cd07516">
    <property type="entry name" value="HAD_Pase"/>
    <property type="match status" value="1"/>
</dbReference>
<dbReference type="RefSeq" id="WP_394819592.1">
    <property type="nucleotide sequence ID" value="NZ_JAWJZY010000002.1"/>
</dbReference>
<dbReference type="InterPro" id="IPR000150">
    <property type="entry name" value="Cof"/>
</dbReference>
<dbReference type="InterPro" id="IPR006379">
    <property type="entry name" value="HAD-SF_hydro_IIB"/>
</dbReference>
<protein>
    <submittedName>
        <fullName evidence="1">Hydrolase</fullName>
    </submittedName>
</protein>
<dbReference type="NCBIfam" id="TIGR01484">
    <property type="entry name" value="HAD-SF-IIB"/>
    <property type="match status" value="1"/>
</dbReference>
<dbReference type="SUPFAM" id="SSF56784">
    <property type="entry name" value="HAD-like"/>
    <property type="match status" value="1"/>
</dbReference>
<keyword evidence="1" id="KW-0378">Hydrolase</keyword>
<comment type="caution">
    <text evidence="1">The sequence shown here is derived from an EMBL/GenBank/DDBJ whole genome shotgun (WGS) entry which is preliminary data.</text>
</comment>
<dbReference type="GO" id="GO:0016787">
    <property type="term" value="F:hydrolase activity"/>
    <property type="evidence" value="ECO:0007669"/>
    <property type="project" value="UniProtKB-KW"/>
</dbReference>
<dbReference type="Pfam" id="PF08282">
    <property type="entry name" value="Hydrolase_3"/>
    <property type="match status" value="1"/>
</dbReference>
<dbReference type="SFLD" id="SFLDG01144">
    <property type="entry name" value="C2.B.4:_PGP_Like"/>
    <property type="match status" value="1"/>
</dbReference>
<accession>A0ABU7U1E5</accession>
<dbReference type="Gene3D" id="3.40.50.1000">
    <property type="entry name" value="HAD superfamily/HAD-like"/>
    <property type="match status" value="1"/>
</dbReference>
<organism evidence="1 2">
    <name type="scientific">Sorlinia euscelidii</name>
    <dbReference type="NCBI Taxonomy" id="3081148"/>
    <lineage>
        <taxon>Bacteria</taxon>
        <taxon>Pseudomonadati</taxon>
        <taxon>Pseudomonadota</taxon>
        <taxon>Alphaproteobacteria</taxon>
        <taxon>Acetobacterales</taxon>
        <taxon>Acetobacteraceae</taxon>
        <taxon>Sorlinia</taxon>
    </lineage>
</organism>
<gene>
    <name evidence="1" type="ORF">DOFOFD_06710</name>
</gene>
<dbReference type="PANTHER" id="PTHR10000">
    <property type="entry name" value="PHOSPHOSERINE PHOSPHATASE"/>
    <property type="match status" value="1"/>
</dbReference>
<dbReference type="Proteomes" id="UP001312908">
    <property type="component" value="Unassembled WGS sequence"/>
</dbReference>
<name>A0ABU7U1E5_9PROT</name>
<dbReference type="Gene3D" id="3.30.1240.10">
    <property type="match status" value="1"/>
</dbReference>
<dbReference type="InterPro" id="IPR036412">
    <property type="entry name" value="HAD-like_sf"/>
</dbReference>
<dbReference type="NCBIfam" id="TIGR00099">
    <property type="entry name" value="Cof-subfamily"/>
    <property type="match status" value="1"/>
</dbReference>
<dbReference type="EMBL" id="JAWJZY010000002">
    <property type="protein sequence ID" value="MEE8658699.1"/>
    <property type="molecule type" value="Genomic_DNA"/>
</dbReference>
<evidence type="ECO:0000313" key="2">
    <source>
        <dbReference type="Proteomes" id="UP001312908"/>
    </source>
</evidence>
<evidence type="ECO:0000313" key="1">
    <source>
        <dbReference type="EMBL" id="MEE8658699.1"/>
    </source>
</evidence>
<dbReference type="InterPro" id="IPR023214">
    <property type="entry name" value="HAD_sf"/>
</dbReference>
<dbReference type="SFLD" id="SFLDS00003">
    <property type="entry name" value="Haloacid_Dehalogenase"/>
    <property type="match status" value="1"/>
</dbReference>
<keyword evidence="2" id="KW-1185">Reference proteome</keyword>
<dbReference type="PROSITE" id="PS01228">
    <property type="entry name" value="COF_1"/>
    <property type="match status" value="1"/>
</dbReference>
<dbReference type="SFLD" id="SFLDG01140">
    <property type="entry name" value="C2.B:_Phosphomannomutase_and_P"/>
    <property type="match status" value="1"/>
</dbReference>
<proteinExistence type="predicted"/>
<reference evidence="1 2" key="1">
    <citation type="submission" date="2023-10" db="EMBL/GenBank/DDBJ databases">
        <title>Sorlinia euscelidii gen. nov., sp. nov., an acetic acid bacteria isolated from the gut of Euscelidius variegatus emitter.</title>
        <authorList>
            <person name="Michoud G."/>
            <person name="Marasco R."/>
            <person name="Seferji K."/>
            <person name="Gonella E."/>
            <person name="Garuglieri E."/>
            <person name="Alma A."/>
            <person name="Mapelli F."/>
            <person name="Borin S."/>
            <person name="Daffonchio D."/>
            <person name="Crotti E."/>
        </authorList>
    </citation>
    <scope>NUCLEOTIDE SEQUENCE [LARGE SCALE GENOMIC DNA]</scope>
    <source>
        <strain evidence="1 2">EV16P</strain>
    </source>
</reference>